<dbReference type="InterPro" id="IPR057670">
    <property type="entry name" value="SH3_retrovirus"/>
</dbReference>
<feature type="compositionally biased region" description="Low complexity" evidence="1">
    <location>
        <begin position="271"/>
        <end position="281"/>
    </location>
</feature>
<feature type="domain" description="Retroviral polymerase SH3-like" evidence="2">
    <location>
        <begin position="187"/>
        <end position="221"/>
    </location>
</feature>
<dbReference type="Gramene" id="AUR62006806-RA">
    <property type="protein sequence ID" value="AUR62006806-RA:cds"/>
    <property type="gene ID" value="AUR62006806"/>
</dbReference>
<dbReference type="AlphaFoldDB" id="A0A803L4L7"/>
<dbReference type="PANTHER" id="PTHR34222:SF94">
    <property type="entry name" value="CCHC-TYPE DOMAIN-CONTAINING PROTEIN"/>
    <property type="match status" value="1"/>
</dbReference>
<feature type="region of interest" description="Disordered" evidence="1">
    <location>
        <begin position="262"/>
        <end position="323"/>
    </location>
</feature>
<reference evidence="3" key="2">
    <citation type="submission" date="2021-03" db="UniProtKB">
        <authorList>
            <consortium name="EnsemblPlants"/>
        </authorList>
    </citation>
    <scope>IDENTIFICATION</scope>
</reference>
<reference evidence="3" key="1">
    <citation type="journal article" date="2017" name="Nature">
        <title>The genome of Chenopodium quinoa.</title>
        <authorList>
            <person name="Jarvis D.E."/>
            <person name="Ho Y.S."/>
            <person name="Lightfoot D.J."/>
            <person name="Schmoeckel S.M."/>
            <person name="Li B."/>
            <person name="Borm T.J.A."/>
            <person name="Ohyanagi H."/>
            <person name="Mineta K."/>
            <person name="Michell C.T."/>
            <person name="Saber N."/>
            <person name="Kharbatia N.M."/>
            <person name="Rupper R.R."/>
            <person name="Sharp A.R."/>
            <person name="Dally N."/>
            <person name="Boughton B.A."/>
            <person name="Woo Y.H."/>
            <person name="Gao G."/>
            <person name="Schijlen E.G.W.M."/>
            <person name="Guo X."/>
            <person name="Momin A.A."/>
            <person name="Negrao S."/>
            <person name="Al-Babili S."/>
            <person name="Gehring C."/>
            <person name="Roessner U."/>
            <person name="Jung C."/>
            <person name="Murphy K."/>
            <person name="Arold S.T."/>
            <person name="Gojobori T."/>
            <person name="van der Linden C.G."/>
            <person name="van Loo E.N."/>
            <person name="Jellen E.N."/>
            <person name="Maughan P.J."/>
            <person name="Tester M."/>
        </authorList>
    </citation>
    <scope>NUCLEOTIDE SEQUENCE [LARGE SCALE GENOMIC DNA]</scope>
    <source>
        <strain evidence="3">cv. PI 614886</strain>
    </source>
</reference>
<evidence type="ECO:0000313" key="4">
    <source>
        <dbReference type="Proteomes" id="UP000596660"/>
    </source>
</evidence>
<sequence length="323" mass="34532">MCLFDDLTRIKPLRGSECGKCSCDVAGKLAADREEEILHQFLCGIDDSKYAVVRTNLLSQQPPVDLSRAYQALLQEEESRGFVKGRVDREQVKDAHAFAVSAIRSKGISDRRDKSKLFCSHCKKTGHDNEGCFVLHGYPEWWYELKRKKEGTTGGNSARAKATASDGGSGKPAAVRANVVTGAASEGNPHGKRGWRLYDLETGEIFVSRDVNFYENEFSFACDKELNVDSGKNVVMENSNVGNEGVDFDFLDDLEAILEVSEASHDSQQGTTAATTTEPAAVGSTDRGSPAEGGDPAAGSEGGSGAEAADDNEGSSEGGSSLS</sequence>
<evidence type="ECO:0000313" key="3">
    <source>
        <dbReference type="EnsemblPlants" id="AUR62006806-RA:cds"/>
    </source>
</evidence>
<organism evidence="3 4">
    <name type="scientific">Chenopodium quinoa</name>
    <name type="common">Quinoa</name>
    <dbReference type="NCBI Taxonomy" id="63459"/>
    <lineage>
        <taxon>Eukaryota</taxon>
        <taxon>Viridiplantae</taxon>
        <taxon>Streptophyta</taxon>
        <taxon>Embryophyta</taxon>
        <taxon>Tracheophyta</taxon>
        <taxon>Spermatophyta</taxon>
        <taxon>Magnoliopsida</taxon>
        <taxon>eudicotyledons</taxon>
        <taxon>Gunneridae</taxon>
        <taxon>Pentapetalae</taxon>
        <taxon>Caryophyllales</taxon>
        <taxon>Chenopodiaceae</taxon>
        <taxon>Chenopodioideae</taxon>
        <taxon>Atripliceae</taxon>
        <taxon>Chenopodium</taxon>
    </lineage>
</organism>
<dbReference type="Pfam" id="PF25597">
    <property type="entry name" value="SH3_retrovirus"/>
    <property type="match status" value="1"/>
</dbReference>
<name>A0A803L4L7_CHEQI</name>
<accession>A0A803L4L7</accession>
<feature type="region of interest" description="Disordered" evidence="1">
    <location>
        <begin position="151"/>
        <end position="173"/>
    </location>
</feature>
<evidence type="ECO:0000259" key="2">
    <source>
        <dbReference type="Pfam" id="PF25597"/>
    </source>
</evidence>
<proteinExistence type="predicted"/>
<dbReference type="Proteomes" id="UP000596660">
    <property type="component" value="Unplaced"/>
</dbReference>
<evidence type="ECO:0000256" key="1">
    <source>
        <dbReference type="SAM" id="MobiDB-lite"/>
    </source>
</evidence>
<feature type="compositionally biased region" description="Low complexity" evidence="1">
    <location>
        <begin position="288"/>
        <end position="299"/>
    </location>
</feature>
<protein>
    <recommendedName>
        <fullName evidence="2">Retroviral polymerase SH3-like domain-containing protein</fullName>
    </recommendedName>
</protein>
<dbReference type="EnsemblPlants" id="AUR62006806-RA">
    <property type="protein sequence ID" value="AUR62006806-RA:cds"/>
    <property type="gene ID" value="AUR62006806"/>
</dbReference>
<dbReference type="PANTHER" id="PTHR34222">
    <property type="entry name" value="GAG_PRE-INTEGRS DOMAIN-CONTAINING PROTEIN"/>
    <property type="match status" value="1"/>
</dbReference>
<keyword evidence="4" id="KW-1185">Reference proteome</keyword>